<protein>
    <submittedName>
        <fullName evidence="1">Uncharacterized protein</fullName>
    </submittedName>
</protein>
<organism evidence="1 2">
    <name type="scientific">Ixodes persulcatus</name>
    <name type="common">Taiga tick</name>
    <dbReference type="NCBI Taxonomy" id="34615"/>
    <lineage>
        <taxon>Eukaryota</taxon>
        <taxon>Metazoa</taxon>
        <taxon>Ecdysozoa</taxon>
        <taxon>Arthropoda</taxon>
        <taxon>Chelicerata</taxon>
        <taxon>Arachnida</taxon>
        <taxon>Acari</taxon>
        <taxon>Parasitiformes</taxon>
        <taxon>Ixodida</taxon>
        <taxon>Ixodoidea</taxon>
        <taxon>Ixodidae</taxon>
        <taxon>Ixodinae</taxon>
        <taxon>Ixodes</taxon>
    </lineage>
</organism>
<proteinExistence type="predicted"/>
<dbReference type="EMBL" id="JABSTQ010011575">
    <property type="protein sequence ID" value="KAG0409925.1"/>
    <property type="molecule type" value="Genomic_DNA"/>
</dbReference>
<dbReference type="Proteomes" id="UP000805193">
    <property type="component" value="Unassembled WGS sequence"/>
</dbReference>
<sequence length="277" mass="31060">MQRNFRSVRELGVDCLKRILPSGSSMEVSKLDYLCYNCFTHFTKQITLRSSELGVDSFMPPEEAIEDLNRSARSTFVSPLRPPSEVRRRDRPAYVKRKQTELEQVVTENLRSRMRLAYDENVASGSSEQKCSTCTEWADNIRRAFATTASPRERCQLLTLLPSTLTRNEVQKIIPEASIYIINRSWKLREDHGVCDSHSTVSTDFGARAAERLSFAHSATAELAALRRALSLAEAESTPDRLVILSDSKAALTQHANLERAPPLTGESASAAIMLPR</sequence>
<evidence type="ECO:0000313" key="1">
    <source>
        <dbReference type="EMBL" id="KAG0409925.1"/>
    </source>
</evidence>
<comment type="caution">
    <text evidence="1">The sequence shown here is derived from an EMBL/GenBank/DDBJ whole genome shotgun (WGS) entry which is preliminary data.</text>
</comment>
<reference evidence="1 2" key="1">
    <citation type="journal article" date="2020" name="Cell">
        <title>Large-Scale Comparative Analyses of Tick Genomes Elucidate Their Genetic Diversity and Vector Capacities.</title>
        <authorList>
            <consortium name="Tick Genome and Microbiome Consortium (TIGMIC)"/>
            <person name="Jia N."/>
            <person name="Wang J."/>
            <person name="Shi W."/>
            <person name="Du L."/>
            <person name="Sun Y."/>
            <person name="Zhan W."/>
            <person name="Jiang J.F."/>
            <person name="Wang Q."/>
            <person name="Zhang B."/>
            <person name="Ji P."/>
            <person name="Bell-Sakyi L."/>
            <person name="Cui X.M."/>
            <person name="Yuan T.T."/>
            <person name="Jiang B.G."/>
            <person name="Yang W.F."/>
            <person name="Lam T.T."/>
            <person name="Chang Q.C."/>
            <person name="Ding S.J."/>
            <person name="Wang X.J."/>
            <person name="Zhu J.G."/>
            <person name="Ruan X.D."/>
            <person name="Zhao L."/>
            <person name="Wei J.T."/>
            <person name="Ye R.Z."/>
            <person name="Que T.C."/>
            <person name="Du C.H."/>
            <person name="Zhou Y.H."/>
            <person name="Cheng J.X."/>
            <person name="Dai P.F."/>
            <person name="Guo W.B."/>
            <person name="Han X.H."/>
            <person name="Huang E.J."/>
            <person name="Li L.F."/>
            <person name="Wei W."/>
            <person name="Gao Y.C."/>
            <person name="Liu J.Z."/>
            <person name="Shao H.Z."/>
            <person name="Wang X."/>
            <person name="Wang C.C."/>
            <person name="Yang T.C."/>
            <person name="Huo Q.B."/>
            <person name="Li W."/>
            <person name="Chen H.Y."/>
            <person name="Chen S.E."/>
            <person name="Zhou L.G."/>
            <person name="Ni X.B."/>
            <person name="Tian J.H."/>
            <person name="Sheng Y."/>
            <person name="Liu T."/>
            <person name="Pan Y.S."/>
            <person name="Xia L.Y."/>
            <person name="Li J."/>
            <person name="Zhao F."/>
            <person name="Cao W.C."/>
        </authorList>
    </citation>
    <scope>NUCLEOTIDE SEQUENCE [LARGE SCALE GENOMIC DNA]</scope>
    <source>
        <strain evidence="1">Iper-2018</strain>
    </source>
</reference>
<accession>A0AC60NS18</accession>
<name>A0AC60NS18_IXOPE</name>
<gene>
    <name evidence="1" type="ORF">HPB47_012961</name>
</gene>
<evidence type="ECO:0000313" key="2">
    <source>
        <dbReference type="Proteomes" id="UP000805193"/>
    </source>
</evidence>
<keyword evidence="2" id="KW-1185">Reference proteome</keyword>